<comment type="caution">
    <text evidence="1">The sequence shown here is derived from an EMBL/GenBank/DDBJ whole genome shotgun (WGS) entry which is preliminary data.</text>
</comment>
<dbReference type="InterPro" id="IPR032675">
    <property type="entry name" value="LRR_dom_sf"/>
</dbReference>
<reference evidence="1" key="1">
    <citation type="submission" date="2023-03" db="EMBL/GenBank/DDBJ databases">
        <title>Massive genome expansion in bonnet fungi (Mycena s.s.) driven by repeated elements and novel gene families across ecological guilds.</title>
        <authorList>
            <consortium name="Lawrence Berkeley National Laboratory"/>
            <person name="Harder C.B."/>
            <person name="Miyauchi S."/>
            <person name="Viragh M."/>
            <person name="Kuo A."/>
            <person name="Thoen E."/>
            <person name="Andreopoulos B."/>
            <person name="Lu D."/>
            <person name="Skrede I."/>
            <person name="Drula E."/>
            <person name="Henrissat B."/>
            <person name="Morin E."/>
            <person name="Kohler A."/>
            <person name="Barry K."/>
            <person name="LaButti K."/>
            <person name="Morin E."/>
            <person name="Salamov A."/>
            <person name="Lipzen A."/>
            <person name="Mereny Z."/>
            <person name="Hegedus B."/>
            <person name="Baldrian P."/>
            <person name="Stursova M."/>
            <person name="Weitz H."/>
            <person name="Taylor A."/>
            <person name="Grigoriev I.V."/>
            <person name="Nagy L.G."/>
            <person name="Martin F."/>
            <person name="Kauserud H."/>
        </authorList>
    </citation>
    <scope>NUCLEOTIDE SEQUENCE</scope>
    <source>
        <strain evidence="1">CBHHK002</strain>
    </source>
</reference>
<sequence>MSSPLASRLGTNYSAQDKEIDEIKALLVEPSQKLKRLNDEIAVMRKALDKLVEERDILSTYVDTHQALISPVRRLHLDILEAIFMACLPTHRNCVMSAQEAPVILGRICSSWRTISLKTPRLWSRLHIVEPSYPYHLPPGVYQSKVEQRLEVADAWLRRSKTCPLSISLESSYDYGMGPPFTHPVTPNAEPFLDILIPFASRWQTISLAISLSAVQTLLRLTENEVPLLKSLMINERLDNPHDISQWTLPQACILHASGLTEFSLMGRNAHSPDLPLRWSHLTALTLMGSGWGPGGSTVNPQTCRVVLDILSRCSELRACTLLVHAPLDVHLRDFVVECPFLHTFDLFCDDIPLQVADRLLSHLSLPELRDFKLRGVKLEDPQSAFSADSVLSFLTTLTQLESISVDSAIFSKPILINSLHALPPTVLHLTITNPTWRPPGREDAIFDDEVLEALATFPDRPSHIPALQEVVVHYCPKLSDEALLRFIMSRPTLKLVDIKFDRERKIDILPSLQPFTEAGLKTSITYSTLPPPQFSPWQGLPDVPLTLWGSP</sequence>
<gene>
    <name evidence="1" type="ORF">DFH08DRAFT_773826</name>
</gene>
<keyword evidence="2" id="KW-1185">Reference proteome</keyword>
<dbReference type="AlphaFoldDB" id="A0AAD7EYK4"/>
<organism evidence="1 2">
    <name type="scientific">Mycena albidolilacea</name>
    <dbReference type="NCBI Taxonomy" id="1033008"/>
    <lineage>
        <taxon>Eukaryota</taxon>
        <taxon>Fungi</taxon>
        <taxon>Dikarya</taxon>
        <taxon>Basidiomycota</taxon>
        <taxon>Agaricomycotina</taxon>
        <taxon>Agaricomycetes</taxon>
        <taxon>Agaricomycetidae</taxon>
        <taxon>Agaricales</taxon>
        <taxon>Marasmiineae</taxon>
        <taxon>Mycenaceae</taxon>
        <taxon>Mycena</taxon>
    </lineage>
</organism>
<dbReference type="Proteomes" id="UP001218218">
    <property type="component" value="Unassembled WGS sequence"/>
</dbReference>
<protein>
    <recommendedName>
        <fullName evidence="3">F-box domain-containing protein</fullName>
    </recommendedName>
</protein>
<evidence type="ECO:0000313" key="1">
    <source>
        <dbReference type="EMBL" id="KAJ7354585.1"/>
    </source>
</evidence>
<name>A0AAD7EYK4_9AGAR</name>
<evidence type="ECO:0000313" key="2">
    <source>
        <dbReference type="Proteomes" id="UP001218218"/>
    </source>
</evidence>
<proteinExistence type="predicted"/>
<dbReference type="EMBL" id="JARIHO010000010">
    <property type="protein sequence ID" value="KAJ7354585.1"/>
    <property type="molecule type" value="Genomic_DNA"/>
</dbReference>
<dbReference type="SUPFAM" id="SSF52047">
    <property type="entry name" value="RNI-like"/>
    <property type="match status" value="1"/>
</dbReference>
<evidence type="ECO:0008006" key="3">
    <source>
        <dbReference type="Google" id="ProtNLM"/>
    </source>
</evidence>
<dbReference type="Gene3D" id="3.80.10.10">
    <property type="entry name" value="Ribonuclease Inhibitor"/>
    <property type="match status" value="1"/>
</dbReference>
<accession>A0AAD7EYK4</accession>